<comment type="caution">
    <text evidence="2">The sequence shown here is derived from an EMBL/GenBank/DDBJ whole genome shotgun (WGS) entry which is preliminary data.</text>
</comment>
<dbReference type="EMBL" id="JACJQU010000044">
    <property type="protein sequence ID" value="MBD2297009.1"/>
    <property type="molecule type" value="Genomic_DNA"/>
</dbReference>
<reference evidence="3" key="1">
    <citation type="journal article" date="2020" name="ISME J.">
        <title>Comparative genomics reveals insights into cyanobacterial evolution and habitat adaptation.</title>
        <authorList>
            <person name="Chen M.Y."/>
            <person name="Teng W.K."/>
            <person name="Zhao L."/>
            <person name="Hu C.X."/>
            <person name="Zhou Y.K."/>
            <person name="Han B.P."/>
            <person name="Song L.R."/>
            <person name="Shu W.S."/>
        </authorList>
    </citation>
    <scope>NUCLEOTIDE SEQUENCE [LARGE SCALE GENOMIC DNA]</scope>
    <source>
        <strain evidence="3">FACHB-251</strain>
    </source>
</reference>
<organism evidence="2 3">
    <name type="scientific">Anabaena sphaerica FACHB-251</name>
    <dbReference type="NCBI Taxonomy" id="2692883"/>
    <lineage>
        <taxon>Bacteria</taxon>
        <taxon>Bacillati</taxon>
        <taxon>Cyanobacteriota</taxon>
        <taxon>Cyanophyceae</taxon>
        <taxon>Nostocales</taxon>
        <taxon>Nostocaceae</taxon>
        <taxon>Anabaena</taxon>
    </lineage>
</organism>
<name>A0A926WM54_9NOST</name>
<dbReference type="RefSeq" id="WP_190565123.1">
    <property type="nucleotide sequence ID" value="NZ_JACJQU010000044.1"/>
</dbReference>
<gene>
    <name evidence="2" type="ORF">H6G06_26925</name>
</gene>
<protein>
    <submittedName>
        <fullName evidence="2">Uncharacterized protein</fullName>
    </submittedName>
</protein>
<accession>A0A926WM54</accession>
<dbReference type="Proteomes" id="UP000662185">
    <property type="component" value="Unassembled WGS sequence"/>
</dbReference>
<dbReference type="AlphaFoldDB" id="A0A926WM54"/>
<sequence length="156" mass="17485">MNKIRKKRKSLSLRLQPYEGEPMAEVVDYLNSLSKEEVNRKVSDILVAALLPLARYHSGEYTPEQLRFACWESQDVLNKHGSNLRFALGVEQPQFVLPNYVNTVAPVMSSANHHAHNGMTDVESDMLSDGQQKQRPSTLIQGKASSQDLDGLFGDD</sequence>
<feature type="region of interest" description="Disordered" evidence="1">
    <location>
        <begin position="113"/>
        <end position="156"/>
    </location>
</feature>
<evidence type="ECO:0000313" key="3">
    <source>
        <dbReference type="Proteomes" id="UP000662185"/>
    </source>
</evidence>
<evidence type="ECO:0000256" key="1">
    <source>
        <dbReference type="SAM" id="MobiDB-lite"/>
    </source>
</evidence>
<evidence type="ECO:0000313" key="2">
    <source>
        <dbReference type="EMBL" id="MBD2297009.1"/>
    </source>
</evidence>
<proteinExistence type="predicted"/>
<feature type="compositionally biased region" description="Polar residues" evidence="1">
    <location>
        <begin position="129"/>
        <end position="148"/>
    </location>
</feature>
<keyword evidence="3" id="KW-1185">Reference proteome</keyword>